<evidence type="ECO:0000313" key="3">
    <source>
        <dbReference type="Proteomes" id="UP001152523"/>
    </source>
</evidence>
<feature type="signal peptide" evidence="1">
    <location>
        <begin position="1"/>
        <end position="28"/>
    </location>
</feature>
<comment type="caution">
    <text evidence="2">The sequence shown here is derived from an EMBL/GenBank/DDBJ whole genome shotgun (WGS) entry which is preliminary data.</text>
</comment>
<gene>
    <name evidence="2" type="ORF">CEPIT_LOCUS999</name>
</gene>
<dbReference type="AlphaFoldDB" id="A0AAV0C1N4"/>
<evidence type="ECO:0000313" key="2">
    <source>
        <dbReference type="EMBL" id="CAH9056701.1"/>
    </source>
</evidence>
<keyword evidence="3" id="KW-1185">Reference proteome</keyword>
<keyword evidence="1" id="KW-0732">Signal</keyword>
<name>A0AAV0C1N4_9ASTE</name>
<proteinExistence type="predicted"/>
<organism evidence="2 3">
    <name type="scientific">Cuscuta epithymum</name>
    <dbReference type="NCBI Taxonomy" id="186058"/>
    <lineage>
        <taxon>Eukaryota</taxon>
        <taxon>Viridiplantae</taxon>
        <taxon>Streptophyta</taxon>
        <taxon>Embryophyta</taxon>
        <taxon>Tracheophyta</taxon>
        <taxon>Spermatophyta</taxon>
        <taxon>Magnoliopsida</taxon>
        <taxon>eudicotyledons</taxon>
        <taxon>Gunneridae</taxon>
        <taxon>Pentapetalae</taxon>
        <taxon>asterids</taxon>
        <taxon>lamiids</taxon>
        <taxon>Solanales</taxon>
        <taxon>Convolvulaceae</taxon>
        <taxon>Cuscuteae</taxon>
        <taxon>Cuscuta</taxon>
        <taxon>Cuscuta subgen. Cuscuta</taxon>
    </lineage>
</organism>
<dbReference type="EMBL" id="CAMAPF010000006">
    <property type="protein sequence ID" value="CAH9056701.1"/>
    <property type="molecule type" value="Genomic_DNA"/>
</dbReference>
<evidence type="ECO:0000256" key="1">
    <source>
        <dbReference type="SAM" id="SignalP"/>
    </source>
</evidence>
<sequence length="88" mass="9275">MAKIFSSVGYTVALIVAVWLVNLPSSDAGCRAVILTETNSSIVCIWSSESSTLVPDNSCNTECKNRGMDAGCTNSLQYPEGCGCSKCD</sequence>
<reference evidence="2" key="1">
    <citation type="submission" date="2022-07" db="EMBL/GenBank/DDBJ databases">
        <authorList>
            <person name="Macas J."/>
            <person name="Novak P."/>
            <person name="Neumann P."/>
        </authorList>
    </citation>
    <scope>NUCLEOTIDE SEQUENCE</scope>
</reference>
<accession>A0AAV0C1N4</accession>
<feature type="chain" id="PRO_5043931004" evidence="1">
    <location>
        <begin position="29"/>
        <end position="88"/>
    </location>
</feature>
<protein>
    <submittedName>
        <fullName evidence="2">Uncharacterized protein</fullName>
    </submittedName>
</protein>
<dbReference type="Proteomes" id="UP001152523">
    <property type="component" value="Unassembled WGS sequence"/>
</dbReference>